<dbReference type="Pfam" id="PF07727">
    <property type="entry name" value="RVT_2"/>
    <property type="match status" value="1"/>
</dbReference>
<feature type="domain" description="Reverse transcriptase Ty1/copia-type" evidence="7">
    <location>
        <begin position="6"/>
        <end position="64"/>
    </location>
</feature>
<sequence length="301" mass="33633">MPEWKQRTVGSRWIFSVKQNQDGVVKRYKARLVAQGLSQTQGIDYQETFAPVAKMNSIRVILSVLLVMGSNGKVCRLQKSLYDLKQSPVACEVSLGIFISQRKYTLDLLEETGMLRCVPVDTSIEANHKIDADTSGEKVATSSYQRLVGSFFVFVLRHRSVFSGGKAELQQIVHVIAINMVIGLLSKGIDNWGHLGGFLGGAAVSWLVGPAWRCGSRLDDGRLVYSDAAPIIRLLDGMKMRCHGLLFHVEFFEDFRRLVRQGSWRSILGQPEVRHRSWLREAGSESPPNLMCAGWGPNKII</sequence>
<evidence type="ECO:0000313" key="8">
    <source>
        <dbReference type="EMBL" id="KAK8940379.1"/>
    </source>
</evidence>
<gene>
    <name evidence="8" type="ORF">KSP39_PZI009997</name>
</gene>
<dbReference type="InterPro" id="IPR022764">
    <property type="entry name" value="Peptidase_S54_rhomboid_dom"/>
</dbReference>
<evidence type="ECO:0000259" key="6">
    <source>
        <dbReference type="Pfam" id="PF01694"/>
    </source>
</evidence>
<protein>
    <recommendedName>
        <fullName evidence="10">Rhomboid protein</fullName>
    </recommendedName>
</protein>
<dbReference type="InterPro" id="IPR035952">
    <property type="entry name" value="Rhomboid-like_sf"/>
</dbReference>
<name>A0AAP0G684_9ASPA</name>
<comment type="caution">
    <text evidence="8">The sequence shown here is derived from an EMBL/GenBank/DDBJ whole genome shotgun (WGS) entry which is preliminary data.</text>
</comment>
<evidence type="ECO:0000256" key="2">
    <source>
        <dbReference type="ARBA" id="ARBA00009045"/>
    </source>
</evidence>
<keyword evidence="9" id="KW-1185">Reference proteome</keyword>
<evidence type="ECO:0000256" key="3">
    <source>
        <dbReference type="ARBA" id="ARBA00022692"/>
    </source>
</evidence>
<accession>A0AAP0G684</accession>
<evidence type="ECO:0000313" key="9">
    <source>
        <dbReference type="Proteomes" id="UP001418222"/>
    </source>
</evidence>
<dbReference type="SUPFAM" id="SSF144091">
    <property type="entry name" value="Rhomboid-like"/>
    <property type="match status" value="1"/>
</dbReference>
<evidence type="ECO:0000259" key="7">
    <source>
        <dbReference type="Pfam" id="PF07727"/>
    </source>
</evidence>
<dbReference type="GO" id="GO:0016020">
    <property type="term" value="C:membrane"/>
    <property type="evidence" value="ECO:0007669"/>
    <property type="project" value="UniProtKB-SubCell"/>
</dbReference>
<proteinExistence type="inferred from homology"/>
<keyword evidence="3" id="KW-0812">Transmembrane</keyword>
<dbReference type="Proteomes" id="UP001418222">
    <property type="component" value="Unassembled WGS sequence"/>
</dbReference>
<feature type="domain" description="Peptidase S54 rhomboid" evidence="6">
    <location>
        <begin position="147"/>
        <end position="209"/>
    </location>
</feature>
<evidence type="ECO:0008006" key="10">
    <source>
        <dbReference type="Google" id="ProtNLM"/>
    </source>
</evidence>
<evidence type="ECO:0000256" key="5">
    <source>
        <dbReference type="ARBA" id="ARBA00023136"/>
    </source>
</evidence>
<comment type="similarity">
    <text evidence="2">Belongs to the peptidase S54 family.</text>
</comment>
<comment type="subcellular location">
    <subcellularLocation>
        <location evidence="1">Membrane</location>
        <topology evidence="1">Multi-pass membrane protein</topology>
    </subcellularLocation>
</comment>
<dbReference type="EMBL" id="JBBWWQ010000008">
    <property type="protein sequence ID" value="KAK8940379.1"/>
    <property type="molecule type" value="Genomic_DNA"/>
</dbReference>
<dbReference type="Gene3D" id="1.20.1540.10">
    <property type="entry name" value="Rhomboid-like"/>
    <property type="match status" value="1"/>
</dbReference>
<keyword evidence="4" id="KW-1133">Transmembrane helix</keyword>
<organism evidence="8 9">
    <name type="scientific">Platanthera zijinensis</name>
    <dbReference type="NCBI Taxonomy" id="2320716"/>
    <lineage>
        <taxon>Eukaryota</taxon>
        <taxon>Viridiplantae</taxon>
        <taxon>Streptophyta</taxon>
        <taxon>Embryophyta</taxon>
        <taxon>Tracheophyta</taxon>
        <taxon>Spermatophyta</taxon>
        <taxon>Magnoliopsida</taxon>
        <taxon>Liliopsida</taxon>
        <taxon>Asparagales</taxon>
        <taxon>Orchidaceae</taxon>
        <taxon>Orchidoideae</taxon>
        <taxon>Orchideae</taxon>
        <taxon>Orchidinae</taxon>
        <taxon>Platanthera</taxon>
    </lineage>
</organism>
<dbReference type="GO" id="GO:0004252">
    <property type="term" value="F:serine-type endopeptidase activity"/>
    <property type="evidence" value="ECO:0007669"/>
    <property type="project" value="InterPro"/>
</dbReference>
<evidence type="ECO:0000256" key="4">
    <source>
        <dbReference type="ARBA" id="ARBA00022989"/>
    </source>
</evidence>
<dbReference type="AlphaFoldDB" id="A0AAP0G684"/>
<evidence type="ECO:0000256" key="1">
    <source>
        <dbReference type="ARBA" id="ARBA00004141"/>
    </source>
</evidence>
<dbReference type="Pfam" id="PF01694">
    <property type="entry name" value="Rhomboid"/>
    <property type="match status" value="1"/>
</dbReference>
<reference evidence="8 9" key="1">
    <citation type="journal article" date="2022" name="Nat. Plants">
        <title>Genomes of leafy and leafless Platanthera orchids illuminate the evolution of mycoheterotrophy.</title>
        <authorList>
            <person name="Li M.H."/>
            <person name="Liu K.W."/>
            <person name="Li Z."/>
            <person name="Lu H.C."/>
            <person name="Ye Q.L."/>
            <person name="Zhang D."/>
            <person name="Wang J.Y."/>
            <person name="Li Y.F."/>
            <person name="Zhong Z.M."/>
            <person name="Liu X."/>
            <person name="Yu X."/>
            <person name="Liu D.K."/>
            <person name="Tu X.D."/>
            <person name="Liu B."/>
            <person name="Hao Y."/>
            <person name="Liao X.Y."/>
            <person name="Jiang Y.T."/>
            <person name="Sun W.H."/>
            <person name="Chen J."/>
            <person name="Chen Y.Q."/>
            <person name="Ai Y."/>
            <person name="Zhai J.W."/>
            <person name="Wu S.S."/>
            <person name="Zhou Z."/>
            <person name="Hsiao Y.Y."/>
            <person name="Wu W.L."/>
            <person name="Chen Y.Y."/>
            <person name="Lin Y.F."/>
            <person name="Hsu J.L."/>
            <person name="Li C.Y."/>
            <person name="Wang Z.W."/>
            <person name="Zhao X."/>
            <person name="Zhong W.Y."/>
            <person name="Ma X.K."/>
            <person name="Ma L."/>
            <person name="Huang J."/>
            <person name="Chen G.Z."/>
            <person name="Huang M.Z."/>
            <person name="Huang L."/>
            <person name="Peng D.H."/>
            <person name="Luo Y.B."/>
            <person name="Zou S.Q."/>
            <person name="Chen S.P."/>
            <person name="Lan S."/>
            <person name="Tsai W.C."/>
            <person name="Van de Peer Y."/>
            <person name="Liu Z.J."/>
        </authorList>
    </citation>
    <scope>NUCLEOTIDE SEQUENCE [LARGE SCALE GENOMIC DNA]</scope>
    <source>
        <strain evidence="8">Lor287</strain>
    </source>
</reference>
<keyword evidence="5" id="KW-0472">Membrane</keyword>
<dbReference type="InterPro" id="IPR013103">
    <property type="entry name" value="RVT_2"/>
</dbReference>